<dbReference type="AlphaFoldDB" id="A0A248UHH1"/>
<sequence>MGCKKNAEIFFGGTHHGTIRASLTGFPLPHHCPLIRHILTGCSLFSCLENQTKLSVAGRNNPVDSLLRIILTNYI</sequence>
<evidence type="ECO:0000313" key="1">
    <source>
        <dbReference type="EMBL" id="ASV85729.1"/>
    </source>
</evidence>
<protein>
    <submittedName>
        <fullName evidence="1">Uncharacterized protein</fullName>
    </submittedName>
</protein>
<gene>
    <name evidence="1" type="ORF">CES85_0238</name>
</gene>
<dbReference type="EMBL" id="CP022604">
    <property type="protein sequence ID" value="ASV85729.1"/>
    <property type="molecule type" value="Genomic_DNA"/>
</dbReference>
<accession>A0A248UHH1</accession>
<dbReference type="Proteomes" id="UP000215256">
    <property type="component" value="Chromosome 1"/>
</dbReference>
<organism evidence="1 2">
    <name type="scientific">Ochrobactrum quorumnocens</name>
    <dbReference type="NCBI Taxonomy" id="271865"/>
    <lineage>
        <taxon>Bacteria</taxon>
        <taxon>Pseudomonadati</taxon>
        <taxon>Pseudomonadota</taxon>
        <taxon>Alphaproteobacteria</taxon>
        <taxon>Hyphomicrobiales</taxon>
        <taxon>Brucellaceae</taxon>
        <taxon>Brucella/Ochrobactrum group</taxon>
        <taxon>Ochrobactrum</taxon>
    </lineage>
</organism>
<name>A0A248UHH1_9HYPH</name>
<dbReference type="KEGG" id="och:CES85_0238"/>
<proteinExistence type="predicted"/>
<reference evidence="1 2" key="1">
    <citation type="submission" date="2017-07" db="EMBL/GenBank/DDBJ databases">
        <title>Phylogenetic study on the rhizospheric bacterium Ochrobactrum sp. A44.</title>
        <authorList>
            <person name="Krzyzanowska D.M."/>
            <person name="Ossowicki A."/>
            <person name="Rajewska M."/>
            <person name="Maciag T."/>
            <person name="Kaczynski Z."/>
            <person name="Czerwicka M."/>
            <person name="Jafra S."/>
        </authorList>
    </citation>
    <scope>NUCLEOTIDE SEQUENCE [LARGE SCALE GENOMIC DNA]</scope>
    <source>
        <strain evidence="1 2">A44</strain>
    </source>
</reference>
<evidence type="ECO:0000313" key="2">
    <source>
        <dbReference type="Proteomes" id="UP000215256"/>
    </source>
</evidence>